<dbReference type="EMBL" id="MUGX01000029">
    <property type="protein sequence ID" value="OXA84743.1"/>
    <property type="molecule type" value="Genomic_DNA"/>
</dbReference>
<dbReference type="InterPro" id="IPR029058">
    <property type="entry name" value="AB_hydrolase_fold"/>
</dbReference>
<evidence type="ECO:0000256" key="1">
    <source>
        <dbReference type="ARBA" id="ARBA00022801"/>
    </source>
</evidence>
<organism evidence="4 6">
    <name type="scientific">Flavobacterium hibernum</name>
    <dbReference type="NCBI Taxonomy" id="37752"/>
    <lineage>
        <taxon>Bacteria</taxon>
        <taxon>Pseudomonadati</taxon>
        <taxon>Bacteroidota</taxon>
        <taxon>Flavobacteriia</taxon>
        <taxon>Flavobacteriales</taxon>
        <taxon>Flavobacteriaceae</taxon>
        <taxon>Flavobacterium</taxon>
    </lineage>
</organism>
<comment type="caution">
    <text evidence="4">The sequence shown here is derived from an EMBL/GenBank/DDBJ whole genome shotgun (WGS) entry which is preliminary data.</text>
</comment>
<evidence type="ECO:0000313" key="5">
    <source>
        <dbReference type="EMBL" id="OXA84743.1"/>
    </source>
</evidence>
<dbReference type="Gene3D" id="3.40.50.1820">
    <property type="entry name" value="alpha/beta hydrolase"/>
    <property type="match status" value="1"/>
</dbReference>
<dbReference type="PANTHER" id="PTHR42776:SF4">
    <property type="entry name" value="ACYLAMINO-ACID-RELEASING ENZYME"/>
    <property type="match status" value="1"/>
</dbReference>
<keyword evidence="7" id="KW-1185">Reference proteome</keyword>
<evidence type="ECO:0000259" key="3">
    <source>
        <dbReference type="Pfam" id="PF00326"/>
    </source>
</evidence>
<proteinExistence type="predicted"/>
<dbReference type="STRING" id="37752.IW18_01310"/>
<dbReference type="AlphaFoldDB" id="A0A0D0F059"/>
<dbReference type="Proteomes" id="UP000032061">
    <property type="component" value="Unassembled WGS sequence"/>
</dbReference>
<keyword evidence="1" id="KW-0378">Hydrolase</keyword>
<reference evidence="4 6" key="1">
    <citation type="submission" date="2015-01" db="EMBL/GenBank/DDBJ databases">
        <title>Genome of Flavobacterium hibernum DSM 12611.</title>
        <authorList>
            <person name="Stropko S.J."/>
            <person name="Pipes S.E."/>
            <person name="Newman J.D."/>
        </authorList>
    </citation>
    <scope>NUCLEOTIDE SEQUENCE [LARGE SCALE GENOMIC DNA]</scope>
    <source>
        <strain evidence="4 6">DSM 12611</strain>
    </source>
</reference>
<dbReference type="RefSeq" id="WP_041515758.1">
    <property type="nucleotide sequence ID" value="NZ_JPRK01000002.1"/>
</dbReference>
<name>A0A0D0F059_9FLAO</name>
<keyword evidence="2" id="KW-0732">Signal</keyword>
<dbReference type="InterPro" id="IPR015943">
    <property type="entry name" value="WD40/YVTN_repeat-like_dom_sf"/>
</dbReference>
<dbReference type="PANTHER" id="PTHR42776">
    <property type="entry name" value="SERINE PEPTIDASE S9 FAMILY MEMBER"/>
    <property type="match status" value="1"/>
</dbReference>
<dbReference type="Gene3D" id="2.130.10.10">
    <property type="entry name" value="YVTN repeat-like/Quinoprotein amine dehydrogenase"/>
    <property type="match status" value="1"/>
</dbReference>
<evidence type="ECO:0000313" key="6">
    <source>
        <dbReference type="Proteomes" id="UP000032061"/>
    </source>
</evidence>
<dbReference type="SUPFAM" id="SSF82171">
    <property type="entry name" value="DPP6 N-terminal domain-like"/>
    <property type="match status" value="1"/>
</dbReference>
<evidence type="ECO:0000313" key="4">
    <source>
        <dbReference type="EMBL" id="KIO54673.1"/>
    </source>
</evidence>
<dbReference type="EMBL" id="JPRK01000002">
    <property type="protein sequence ID" value="KIO54673.1"/>
    <property type="molecule type" value="Genomic_DNA"/>
</dbReference>
<dbReference type="GO" id="GO:0004252">
    <property type="term" value="F:serine-type endopeptidase activity"/>
    <property type="evidence" value="ECO:0007669"/>
    <property type="project" value="TreeGrafter"/>
</dbReference>
<dbReference type="InterPro" id="IPR001375">
    <property type="entry name" value="Peptidase_S9_cat"/>
</dbReference>
<protein>
    <recommendedName>
        <fullName evidence="3">Peptidase S9 prolyl oligopeptidase catalytic domain-containing protein</fullName>
    </recommendedName>
</protein>
<reference evidence="5 7" key="2">
    <citation type="submission" date="2016-11" db="EMBL/GenBank/DDBJ databases">
        <title>Whole genomes of Flavobacteriaceae.</title>
        <authorList>
            <person name="Stine C."/>
            <person name="Li C."/>
            <person name="Tadesse D."/>
        </authorList>
    </citation>
    <scope>NUCLEOTIDE SEQUENCE [LARGE SCALE GENOMIC DNA]</scope>
    <source>
        <strain evidence="5 7">ATCC 51468</strain>
    </source>
</reference>
<accession>A0A0D0F059</accession>
<evidence type="ECO:0000313" key="7">
    <source>
        <dbReference type="Proteomes" id="UP000198302"/>
    </source>
</evidence>
<dbReference type="Pfam" id="PF00326">
    <property type="entry name" value="Peptidase_S9"/>
    <property type="match status" value="1"/>
</dbReference>
<sequence>MTFFRALAHVFFILPLIVTCPASGQAVQKRKLNFDDYRLWGQLALDKFSPNSEWISYGLQYENGADTLFITNASSNKNYAFPSGSKSLFTKESFFAFMDKNELNILDPISGRRESFEDVIRYDYSSELNKFIILIKEKGKSEKLIIASPLARRKNEITAATDFSLSPDGLLLAYSVLKDGVNSAMLFDLRKGQLIKSMAESKMADYKFLAWNKDSRGLVFNSRLSAKTSESLFFYAIPLNRLYVLDFSSENALKTESKISTSALDPILISDNLEKVLFTIRGNNTISASSDKSNVEIWNWNDKWVYGQNQRYGRFDLSPKLMLWNPKSQSVTPITSEAFPSVMLGRDLSYAVLSNPKQYEPQYEHHGPRDYYLLDLDSFEKDTLLLKQSADLNLIYSSPTGKYISYFKNNYWWAYDVKRKTHTNLSGKLKYPFYGKVNLLASDGPFGNPGWSSKDNEILLYDEFDIWALKPDGSSAVRLTHGREKKIRFRIQSDRPNNKRILYDAPLNEDFDLNKGLFLSALGDDGKTGYWHWSQNKGEKEIFFTDSYIDRFIFNAKTKTAIMVEQKFNLPPRIISKKNDRETHVVVQSNPQQENYLWGKTELIRFQNSKKQNLKGVLYYPAGYNPSEDYPMIVHIYEKQSHTLHQYSNPTLLNEPGYNFTIFTSEGYFVFSPDIVHENENVGLSALDCVESGTKKIIEMGLVDSKRIALIGHSFGGYETGFIINHSDLFATAVASGGIFDLTRRFLTFGVNMRMPEMWRFSSGGWRMGKKTPFSHRQDFDRNSPLESVTNLKIPLLMWSGKEDTQVDPFQSMEYYLALRRLGKKCIFLQYPGEDHTLLEPVNQKDLSIRLLQWFDYYLKDQKDAEWIRAGTL</sequence>
<feature type="signal peptide" evidence="2">
    <location>
        <begin position="1"/>
        <end position="24"/>
    </location>
</feature>
<dbReference type="SUPFAM" id="SSF53474">
    <property type="entry name" value="alpha/beta-Hydrolases"/>
    <property type="match status" value="1"/>
</dbReference>
<dbReference type="GO" id="GO:0006508">
    <property type="term" value="P:proteolysis"/>
    <property type="evidence" value="ECO:0007669"/>
    <property type="project" value="InterPro"/>
</dbReference>
<evidence type="ECO:0000256" key="2">
    <source>
        <dbReference type="SAM" id="SignalP"/>
    </source>
</evidence>
<dbReference type="Proteomes" id="UP000198302">
    <property type="component" value="Unassembled WGS sequence"/>
</dbReference>
<gene>
    <name evidence="5" type="ORF">B0A73_19215</name>
    <name evidence="4" type="ORF">IW18_01310</name>
</gene>
<feature type="domain" description="Peptidase S9 prolyl oligopeptidase catalytic" evidence="3">
    <location>
        <begin position="692"/>
        <end position="861"/>
    </location>
</feature>
<feature type="chain" id="PRO_5002226593" description="Peptidase S9 prolyl oligopeptidase catalytic domain-containing protein" evidence="2">
    <location>
        <begin position="25"/>
        <end position="873"/>
    </location>
</feature>